<dbReference type="AlphaFoldDB" id="A0A9P9YXB7"/>
<organism evidence="1 2">
    <name type="scientific">Drosophila gunungcola</name>
    <name type="common">fruit fly</name>
    <dbReference type="NCBI Taxonomy" id="103775"/>
    <lineage>
        <taxon>Eukaryota</taxon>
        <taxon>Metazoa</taxon>
        <taxon>Ecdysozoa</taxon>
        <taxon>Arthropoda</taxon>
        <taxon>Hexapoda</taxon>
        <taxon>Insecta</taxon>
        <taxon>Pterygota</taxon>
        <taxon>Neoptera</taxon>
        <taxon>Endopterygota</taxon>
        <taxon>Diptera</taxon>
        <taxon>Brachycera</taxon>
        <taxon>Muscomorpha</taxon>
        <taxon>Ephydroidea</taxon>
        <taxon>Drosophilidae</taxon>
        <taxon>Drosophila</taxon>
        <taxon>Sophophora</taxon>
    </lineage>
</organism>
<dbReference type="EMBL" id="JAMKOV010000001">
    <property type="protein sequence ID" value="KAI8044808.1"/>
    <property type="molecule type" value="Genomic_DNA"/>
</dbReference>
<protein>
    <submittedName>
        <fullName evidence="1">Uncharacterized protein</fullName>
    </submittedName>
</protein>
<keyword evidence="2" id="KW-1185">Reference proteome</keyword>
<sequence length="60" mass="7249">MLIARRCEEASLRHFVVQKKVKWKWETWKVNKRFPDSSAFLQEASWVQPSISNDQQVWKS</sequence>
<comment type="caution">
    <text evidence="1">The sequence shown here is derived from an EMBL/GenBank/DDBJ whole genome shotgun (WGS) entry which is preliminary data.</text>
</comment>
<evidence type="ECO:0000313" key="2">
    <source>
        <dbReference type="Proteomes" id="UP001059596"/>
    </source>
</evidence>
<accession>A0A9P9YXB7</accession>
<gene>
    <name evidence="1" type="ORF">M5D96_000980</name>
</gene>
<reference evidence="1" key="1">
    <citation type="journal article" date="2023" name="Genome Biol. Evol.">
        <title>Long-read-based Genome Assembly of Drosophila gunungcola Reveals Fewer Chemosensory Genes in Flower-breeding Species.</title>
        <authorList>
            <person name="Negi A."/>
            <person name="Liao B.Y."/>
            <person name="Yeh S.D."/>
        </authorList>
    </citation>
    <scope>NUCLEOTIDE SEQUENCE</scope>
    <source>
        <strain evidence="1">Sukarami</strain>
    </source>
</reference>
<dbReference type="Proteomes" id="UP001059596">
    <property type="component" value="Chromosome 3R"/>
</dbReference>
<name>A0A9P9YXB7_9MUSC</name>
<proteinExistence type="predicted"/>
<evidence type="ECO:0000313" key="1">
    <source>
        <dbReference type="EMBL" id="KAI8044808.1"/>
    </source>
</evidence>